<dbReference type="PANTHER" id="PTHR33067">
    <property type="entry name" value="RNA-DIRECTED DNA POLYMERASE-RELATED"/>
    <property type="match status" value="1"/>
</dbReference>
<evidence type="ECO:0000259" key="1">
    <source>
        <dbReference type="Pfam" id="PF00078"/>
    </source>
</evidence>
<dbReference type="InterPro" id="IPR043128">
    <property type="entry name" value="Rev_trsase/Diguanyl_cyclase"/>
</dbReference>
<dbReference type="SUPFAM" id="SSF56672">
    <property type="entry name" value="DNA/RNA polymerases"/>
    <property type="match status" value="1"/>
</dbReference>
<dbReference type="PANTHER" id="PTHR33067:SF35">
    <property type="entry name" value="ASPARTIC PEPTIDASE DDI1-TYPE DOMAIN-CONTAINING PROTEIN"/>
    <property type="match status" value="1"/>
</dbReference>
<dbReference type="Gene3D" id="3.30.70.270">
    <property type="match status" value="1"/>
</dbReference>
<sequence length="535" mass="61934">MLSHVIKQASIKRKDLGRFIIPCDISQLRINNALADLGASISLMPYTMYEKLGLGESKATRMSLELADRSFQYPRGIIENVLIKVDKFVLLIDFVILDMPKDSRVPKILGRPFLATTQAMIDMFNKKITLRVGDDKVIFDVDQSIKRPSAEDDECYGVDDLDDTINAEAQILLASDKSDKFLLKGLEKSINQSDLKSCGSFECKAVDNSNSGEPIRHINYLWVSPIYMVPKKGGMNVVFNDNNELIPSRTVKGWRVCLDYRKLNDANRKDHFPLPFIDKMLERLCGNEYYCFLDRFSRFFQISIALEDQEKTTFTCPYGTFTYRRMMFGLCNAPATFQRCMTIECLLDVKKPTLCLIGKNVILCKQDAKPRLISWVLLLQGFDIEIKDNKGRKVYESGFFWPSIFKDAKDYVMRCDACQRSGDISSRREMPQNNIQIYKERTKRWHDSRLRGDMNFKVGDKVLLFISRFKIHPGKLKSRWYGPNMVKSVYPYRAVEITDKNKINFKVNGQRLKKYQDGHIDTEDKEIVEFEEDKT</sequence>
<feature type="domain" description="Reverse transcriptase" evidence="1">
    <location>
        <begin position="250"/>
        <end position="342"/>
    </location>
</feature>
<comment type="caution">
    <text evidence="3">The sequence shown here is derived from an EMBL/GenBank/DDBJ whole genome shotgun (WGS) entry which is preliminary data.</text>
</comment>
<dbReference type="InterPro" id="IPR000477">
    <property type="entry name" value="RT_dom"/>
</dbReference>
<organism evidence="3">
    <name type="scientific">Tanacetum cinerariifolium</name>
    <name type="common">Dalmatian daisy</name>
    <name type="synonym">Chrysanthemum cinerariifolium</name>
    <dbReference type="NCBI Taxonomy" id="118510"/>
    <lineage>
        <taxon>Eukaryota</taxon>
        <taxon>Viridiplantae</taxon>
        <taxon>Streptophyta</taxon>
        <taxon>Embryophyta</taxon>
        <taxon>Tracheophyta</taxon>
        <taxon>Spermatophyta</taxon>
        <taxon>Magnoliopsida</taxon>
        <taxon>eudicotyledons</taxon>
        <taxon>Gunneridae</taxon>
        <taxon>Pentapetalae</taxon>
        <taxon>asterids</taxon>
        <taxon>campanulids</taxon>
        <taxon>Asterales</taxon>
        <taxon>Asteraceae</taxon>
        <taxon>Asteroideae</taxon>
        <taxon>Anthemideae</taxon>
        <taxon>Anthemidinae</taxon>
        <taxon>Tanacetum</taxon>
    </lineage>
</organism>
<evidence type="ECO:0000313" key="3">
    <source>
        <dbReference type="EMBL" id="GEU34563.1"/>
    </source>
</evidence>
<accession>A0A6L2JC05</accession>
<protein>
    <submittedName>
        <fullName evidence="3">DNA-directed DNA polymerase</fullName>
    </submittedName>
</protein>
<dbReference type="Gene3D" id="2.40.70.10">
    <property type="entry name" value="Acid Proteases"/>
    <property type="match status" value="1"/>
</dbReference>
<dbReference type="InterPro" id="IPR021109">
    <property type="entry name" value="Peptidase_aspartic_dom_sf"/>
</dbReference>
<keyword evidence="3" id="KW-0548">Nucleotidyltransferase</keyword>
<name>A0A6L2JC05_TANCI</name>
<dbReference type="Gene3D" id="3.10.10.10">
    <property type="entry name" value="HIV Type 1 Reverse Transcriptase, subunit A, domain 1"/>
    <property type="match status" value="1"/>
</dbReference>
<dbReference type="SUPFAM" id="SSF50630">
    <property type="entry name" value="Acid proteases"/>
    <property type="match status" value="1"/>
</dbReference>
<feature type="domain" description="Integrase zinc-binding" evidence="2">
    <location>
        <begin position="398"/>
        <end position="421"/>
    </location>
</feature>
<dbReference type="Pfam" id="PF00078">
    <property type="entry name" value="RVT_1"/>
    <property type="match status" value="1"/>
</dbReference>
<proteinExistence type="predicted"/>
<dbReference type="CDD" id="cd01647">
    <property type="entry name" value="RT_LTR"/>
    <property type="match status" value="1"/>
</dbReference>
<dbReference type="Pfam" id="PF17921">
    <property type="entry name" value="Integrase_H2C2"/>
    <property type="match status" value="1"/>
</dbReference>
<dbReference type="EMBL" id="BKCJ010000590">
    <property type="protein sequence ID" value="GEU34563.1"/>
    <property type="molecule type" value="Genomic_DNA"/>
</dbReference>
<keyword evidence="3" id="KW-0808">Transferase</keyword>
<gene>
    <name evidence="3" type="ORF">Tci_006541</name>
</gene>
<dbReference type="Gene3D" id="1.10.340.70">
    <property type="match status" value="1"/>
</dbReference>
<dbReference type="CDD" id="cd00303">
    <property type="entry name" value="retropepsin_like"/>
    <property type="match status" value="1"/>
</dbReference>
<dbReference type="GO" id="GO:0003887">
    <property type="term" value="F:DNA-directed DNA polymerase activity"/>
    <property type="evidence" value="ECO:0007669"/>
    <property type="project" value="UniProtKB-KW"/>
</dbReference>
<dbReference type="AlphaFoldDB" id="A0A6L2JC05"/>
<dbReference type="InterPro" id="IPR041588">
    <property type="entry name" value="Integrase_H2C2"/>
</dbReference>
<dbReference type="InterPro" id="IPR043502">
    <property type="entry name" value="DNA/RNA_pol_sf"/>
</dbReference>
<keyword evidence="3" id="KW-0239">DNA-directed DNA polymerase</keyword>
<reference evidence="3" key="1">
    <citation type="journal article" date="2019" name="Sci. Rep.">
        <title>Draft genome of Tanacetum cinerariifolium, the natural source of mosquito coil.</title>
        <authorList>
            <person name="Yamashiro T."/>
            <person name="Shiraishi A."/>
            <person name="Satake H."/>
            <person name="Nakayama K."/>
        </authorList>
    </citation>
    <scope>NUCLEOTIDE SEQUENCE</scope>
</reference>
<evidence type="ECO:0000259" key="2">
    <source>
        <dbReference type="Pfam" id="PF17921"/>
    </source>
</evidence>